<accession>A0A0G4PAH6</accession>
<dbReference type="PANTHER" id="PTHR31465:SF27">
    <property type="entry name" value="DOMAIN PROTEIN, PUTATIVE (AFU_ORTHOLOGUE AFUA_3G01030)-RELATED"/>
    <property type="match status" value="1"/>
</dbReference>
<feature type="transmembrane region" description="Helical" evidence="5">
    <location>
        <begin position="48"/>
        <end position="64"/>
    </location>
</feature>
<dbReference type="GO" id="GO:0016020">
    <property type="term" value="C:membrane"/>
    <property type="evidence" value="ECO:0007669"/>
    <property type="project" value="UniProtKB-SubCell"/>
</dbReference>
<evidence type="ECO:0000256" key="1">
    <source>
        <dbReference type="ARBA" id="ARBA00004141"/>
    </source>
</evidence>
<keyword evidence="4 5" id="KW-0472">Membrane</keyword>
<keyword evidence="7" id="KW-1185">Reference proteome</keyword>
<dbReference type="InterPro" id="IPR007568">
    <property type="entry name" value="RTA1"/>
</dbReference>
<protein>
    <submittedName>
        <fullName evidence="6">RTA1 like protein</fullName>
    </submittedName>
</protein>
<reference evidence="6 7" key="1">
    <citation type="journal article" date="2014" name="Nat. Commun.">
        <title>Multiple recent horizontal transfers of a large genomic region in cheese making fungi.</title>
        <authorList>
            <person name="Cheeseman K."/>
            <person name="Ropars J."/>
            <person name="Renault P."/>
            <person name="Dupont J."/>
            <person name="Gouzy J."/>
            <person name="Branca A."/>
            <person name="Abraham A.L."/>
            <person name="Ceppi M."/>
            <person name="Conseiller E."/>
            <person name="Debuchy R."/>
            <person name="Malagnac F."/>
            <person name="Goarin A."/>
            <person name="Silar P."/>
            <person name="Lacoste S."/>
            <person name="Sallet E."/>
            <person name="Bensimon A."/>
            <person name="Giraud T."/>
            <person name="Brygoo Y."/>
        </authorList>
    </citation>
    <scope>NUCLEOTIDE SEQUENCE [LARGE SCALE GENOMIC DNA]</scope>
    <source>
        <strain evidence="7">FM 013</strain>
    </source>
</reference>
<gene>
    <name evidence="6" type="ORF">PCAMFM013_S009g000257</name>
</gene>
<name>A0A0G4PAH6_PENC3</name>
<evidence type="ECO:0000256" key="3">
    <source>
        <dbReference type="ARBA" id="ARBA00022989"/>
    </source>
</evidence>
<evidence type="ECO:0000256" key="4">
    <source>
        <dbReference type="ARBA" id="ARBA00023136"/>
    </source>
</evidence>
<dbReference type="PANTHER" id="PTHR31465">
    <property type="entry name" value="PROTEIN RTA1-RELATED"/>
    <property type="match status" value="1"/>
</dbReference>
<feature type="transmembrane region" description="Helical" evidence="5">
    <location>
        <begin position="200"/>
        <end position="216"/>
    </location>
</feature>
<feature type="transmembrane region" description="Helical" evidence="5">
    <location>
        <begin position="155"/>
        <end position="179"/>
    </location>
</feature>
<comment type="subcellular location">
    <subcellularLocation>
        <location evidence="1">Membrane</location>
        <topology evidence="1">Multi-pass membrane protein</topology>
    </subcellularLocation>
</comment>
<dbReference type="Pfam" id="PF04479">
    <property type="entry name" value="RTA1"/>
    <property type="match status" value="1"/>
</dbReference>
<evidence type="ECO:0000256" key="2">
    <source>
        <dbReference type="ARBA" id="ARBA00022692"/>
    </source>
</evidence>
<feature type="transmembrane region" description="Helical" evidence="5">
    <location>
        <begin position="76"/>
        <end position="99"/>
    </location>
</feature>
<feature type="transmembrane region" description="Helical" evidence="5">
    <location>
        <begin position="236"/>
        <end position="254"/>
    </location>
</feature>
<proteinExistence type="predicted"/>
<dbReference type="EMBL" id="HG793142">
    <property type="protein sequence ID" value="CRL23317.1"/>
    <property type="molecule type" value="Genomic_DNA"/>
</dbReference>
<feature type="transmembrane region" description="Helical" evidence="5">
    <location>
        <begin position="120"/>
        <end position="143"/>
    </location>
</feature>
<feature type="transmembrane region" description="Helical" evidence="5">
    <location>
        <begin position="16"/>
        <end position="36"/>
    </location>
</feature>
<organism evidence="6 7">
    <name type="scientific">Penicillium camemberti (strain FM 013)</name>
    <dbReference type="NCBI Taxonomy" id="1429867"/>
    <lineage>
        <taxon>Eukaryota</taxon>
        <taxon>Fungi</taxon>
        <taxon>Dikarya</taxon>
        <taxon>Ascomycota</taxon>
        <taxon>Pezizomycotina</taxon>
        <taxon>Eurotiomycetes</taxon>
        <taxon>Eurotiomycetidae</taxon>
        <taxon>Eurotiales</taxon>
        <taxon>Aspergillaceae</taxon>
        <taxon>Penicillium</taxon>
    </lineage>
</organism>
<evidence type="ECO:0000313" key="7">
    <source>
        <dbReference type="Proteomes" id="UP000053732"/>
    </source>
</evidence>
<keyword evidence="2 5" id="KW-0812">Transmembrane</keyword>
<dbReference type="STRING" id="1429867.A0A0G4PAH6"/>
<keyword evidence="3 5" id="KW-1133">Transmembrane helix</keyword>
<sequence>MAKLEPYKGGYYLWKYVPSIAASIIFLLCFLAATVFHFRKLSQTRARFCTAFSIGGLFEVAGYGGRTAAHHETGSIIPYAIQNVFLLLGPTLFAASIYMALGRIIRCLHAKSHSLIRINWLTKVFVSGDVLAFLIQGGAAGLMVSGSNSKMGSNIVVVGLLIQVVMFCFFILTSVVFEVRMYRRPTAKTFAGELDWKKHLRTLYALSALILIRSIFRVFEYAAGSNGYLMEHEWPIYVFDALLMLSVMVIWAIWHPGILQKFLEEESAQMRMDHELR</sequence>
<evidence type="ECO:0000313" key="6">
    <source>
        <dbReference type="EMBL" id="CRL23317.1"/>
    </source>
</evidence>
<evidence type="ECO:0000256" key="5">
    <source>
        <dbReference type="SAM" id="Phobius"/>
    </source>
</evidence>
<dbReference type="AlphaFoldDB" id="A0A0G4PAH6"/>
<dbReference type="Proteomes" id="UP000053732">
    <property type="component" value="Unassembled WGS sequence"/>
</dbReference>